<dbReference type="InterPro" id="IPR013762">
    <property type="entry name" value="Integrase-like_cat_sf"/>
</dbReference>
<dbReference type="SUPFAM" id="SSF56349">
    <property type="entry name" value="DNA breaking-rejoining enzymes"/>
    <property type="match status" value="1"/>
</dbReference>
<dbReference type="InterPro" id="IPR002104">
    <property type="entry name" value="Integrase_catalytic"/>
</dbReference>
<keyword evidence="4" id="KW-1185">Reference proteome</keyword>
<gene>
    <name evidence="3" type="ORF">GCM10010430_76880</name>
</gene>
<feature type="domain" description="Tyr recombinase" evidence="2">
    <location>
        <begin position="10"/>
        <end position="52"/>
    </location>
</feature>
<dbReference type="EMBL" id="BAAATR010000068">
    <property type="protein sequence ID" value="GAA2279504.1"/>
    <property type="molecule type" value="Genomic_DNA"/>
</dbReference>
<dbReference type="Pfam" id="PF00589">
    <property type="entry name" value="Phage_integrase"/>
    <property type="match status" value="1"/>
</dbReference>
<keyword evidence="1" id="KW-0233">DNA recombination</keyword>
<proteinExistence type="predicted"/>
<evidence type="ECO:0000259" key="2">
    <source>
        <dbReference type="Pfam" id="PF00589"/>
    </source>
</evidence>
<name>A0ABN3F153_9ACTN</name>
<reference evidence="3 4" key="1">
    <citation type="journal article" date="2019" name="Int. J. Syst. Evol. Microbiol.">
        <title>The Global Catalogue of Microorganisms (GCM) 10K type strain sequencing project: providing services to taxonomists for standard genome sequencing and annotation.</title>
        <authorList>
            <consortium name="The Broad Institute Genomics Platform"/>
            <consortium name="The Broad Institute Genome Sequencing Center for Infectious Disease"/>
            <person name="Wu L."/>
            <person name="Ma J."/>
        </authorList>
    </citation>
    <scope>NUCLEOTIDE SEQUENCE [LARGE SCALE GENOMIC DNA]</scope>
    <source>
        <strain evidence="3 4">JCM 7356</strain>
    </source>
</reference>
<dbReference type="InterPro" id="IPR011010">
    <property type="entry name" value="DNA_brk_join_enz"/>
</dbReference>
<accession>A0ABN3F153</accession>
<dbReference type="Gene3D" id="1.10.443.10">
    <property type="entry name" value="Intergrase catalytic core"/>
    <property type="match status" value="1"/>
</dbReference>
<comment type="caution">
    <text evidence="3">The sequence shown here is derived from an EMBL/GenBank/DDBJ whole genome shotgun (WGS) entry which is preliminary data.</text>
</comment>
<evidence type="ECO:0000256" key="1">
    <source>
        <dbReference type="ARBA" id="ARBA00023172"/>
    </source>
</evidence>
<evidence type="ECO:0000313" key="3">
    <source>
        <dbReference type="EMBL" id="GAA2279504.1"/>
    </source>
</evidence>
<dbReference type="Proteomes" id="UP001500305">
    <property type="component" value="Unassembled WGS sequence"/>
</dbReference>
<organism evidence="3 4">
    <name type="scientific">Kitasatospora cystarginea</name>
    <dbReference type="NCBI Taxonomy" id="58350"/>
    <lineage>
        <taxon>Bacteria</taxon>
        <taxon>Bacillati</taxon>
        <taxon>Actinomycetota</taxon>
        <taxon>Actinomycetes</taxon>
        <taxon>Kitasatosporales</taxon>
        <taxon>Streptomycetaceae</taxon>
        <taxon>Kitasatospora</taxon>
    </lineage>
</organism>
<evidence type="ECO:0000313" key="4">
    <source>
        <dbReference type="Proteomes" id="UP001500305"/>
    </source>
</evidence>
<protein>
    <recommendedName>
        <fullName evidence="2">Tyr recombinase domain-containing protein</fullName>
    </recommendedName>
</protein>
<sequence>MEEARLLREAGIHDARHTASTVLFLLGVPERIVMAIMGWSSTSMAQRYQHITEPMLNDVGKKIGAALWGSAADDADAHGESAVQLGGEDLGRSVRRAAVRTVQPSRSSAAGVWFPVAEAPAIAKAAAPE</sequence>